<comment type="subcellular location">
    <subcellularLocation>
        <location evidence="1">Cell membrane</location>
        <topology evidence="1">Multi-pass membrane protein</topology>
    </subcellularLocation>
</comment>
<gene>
    <name evidence="8" type="ORF">BI49514_01796</name>
</gene>
<reference evidence="9" key="1">
    <citation type="submission" date="2017-03" db="EMBL/GenBank/DDBJ databases">
        <authorList>
            <person name="Monnet C."/>
        </authorList>
    </citation>
    <scope>NUCLEOTIDE SEQUENCE [LARGE SCALE GENOMIC DNA]</scope>
    <source>
        <strain evidence="9">ATCC 49514</strain>
    </source>
</reference>
<keyword evidence="4 6" id="KW-1133">Transmembrane helix</keyword>
<feature type="transmembrane region" description="Helical" evidence="6">
    <location>
        <begin position="335"/>
        <end position="353"/>
    </location>
</feature>
<keyword evidence="5 6" id="KW-0472">Membrane</keyword>
<keyword evidence="3 6" id="KW-0812">Transmembrane</keyword>
<feature type="transmembrane region" description="Helical" evidence="6">
    <location>
        <begin position="227"/>
        <end position="246"/>
    </location>
</feature>
<dbReference type="AlphaFoldDB" id="A0A2H1JAK5"/>
<name>A0A2H1JAK5_9MICO</name>
<feature type="transmembrane region" description="Helical" evidence="6">
    <location>
        <begin position="432"/>
        <end position="452"/>
    </location>
</feature>
<dbReference type="SUPFAM" id="SSF103473">
    <property type="entry name" value="MFS general substrate transporter"/>
    <property type="match status" value="1"/>
</dbReference>
<feature type="transmembrane region" description="Helical" evidence="6">
    <location>
        <begin position="164"/>
        <end position="181"/>
    </location>
</feature>
<evidence type="ECO:0000313" key="8">
    <source>
        <dbReference type="EMBL" id="SMX84411.1"/>
    </source>
</evidence>
<dbReference type="Gene3D" id="1.20.1250.20">
    <property type="entry name" value="MFS general substrate transporter like domains"/>
    <property type="match status" value="2"/>
</dbReference>
<dbReference type="GO" id="GO:0022857">
    <property type="term" value="F:transmembrane transporter activity"/>
    <property type="evidence" value="ECO:0007669"/>
    <property type="project" value="InterPro"/>
</dbReference>
<keyword evidence="2" id="KW-1003">Cell membrane</keyword>
<dbReference type="Pfam" id="PF07690">
    <property type="entry name" value="MFS_1"/>
    <property type="match status" value="2"/>
</dbReference>
<proteinExistence type="predicted"/>
<evidence type="ECO:0000256" key="1">
    <source>
        <dbReference type="ARBA" id="ARBA00004651"/>
    </source>
</evidence>
<feature type="transmembrane region" description="Helical" evidence="6">
    <location>
        <begin position="105"/>
        <end position="123"/>
    </location>
</feature>
<evidence type="ECO:0000256" key="5">
    <source>
        <dbReference type="ARBA" id="ARBA00023136"/>
    </source>
</evidence>
<dbReference type="InterPro" id="IPR020846">
    <property type="entry name" value="MFS_dom"/>
</dbReference>
<accession>A0A2H1JAK5</accession>
<dbReference type="InterPro" id="IPR050189">
    <property type="entry name" value="MFS_Efflux_Transporters"/>
</dbReference>
<dbReference type="CDD" id="cd06174">
    <property type="entry name" value="MFS"/>
    <property type="match status" value="1"/>
</dbReference>
<protein>
    <submittedName>
        <fullName evidence="8">Predicted arabinose efflux permease, MFS family</fullName>
    </submittedName>
</protein>
<evidence type="ECO:0000256" key="3">
    <source>
        <dbReference type="ARBA" id="ARBA00022692"/>
    </source>
</evidence>
<feature type="transmembrane region" description="Helical" evidence="6">
    <location>
        <begin position="193"/>
        <end position="215"/>
    </location>
</feature>
<feature type="transmembrane region" description="Helical" evidence="6">
    <location>
        <begin position="130"/>
        <end position="152"/>
    </location>
</feature>
<dbReference type="PANTHER" id="PTHR43124:SF3">
    <property type="entry name" value="CHLORAMPHENICOL EFFLUX PUMP RV0191"/>
    <property type="match status" value="1"/>
</dbReference>
<dbReference type="PANTHER" id="PTHR43124">
    <property type="entry name" value="PURINE EFFLUX PUMP PBUE"/>
    <property type="match status" value="1"/>
</dbReference>
<evidence type="ECO:0000256" key="2">
    <source>
        <dbReference type="ARBA" id="ARBA00022475"/>
    </source>
</evidence>
<organism evidence="8 9">
    <name type="scientific">Brevibacterium iodinum ATCC 49514</name>
    <dbReference type="NCBI Taxonomy" id="1255616"/>
    <lineage>
        <taxon>Bacteria</taxon>
        <taxon>Bacillati</taxon>
        <taxon>Actinomycetota</taxon>
        <taxon>Actinomycetes</taxon>
        <taxon>Micrococcales</taxon>
        <taxon>Brevibacteriaceae</taxon>
        <taxon>Brevibacterium</taxon>
    </lineage>
</organism>
<dbReference type="PROSITE" id="PS50850">
    <property type="entry name" value="MFS"/>
    <property type="match status" value="1"/>
</dbReference>
<feature type="transmembrane region" description="Helical" evidence="6">
    <location>
        <begin position="401"/>
        <end position="426"/>
    </location>
</feature>
<evidence type="ECO:0000256" key="4">
    <source>
        <dbReference type="ARBA" id="ARBA00022989"/>
    </source>
</evidence>
<feature type="domain" description="Major facilitator superfamily (MFS) profile" evidence="7">
    <location>
        <begin position="69"/>
        <end position="456"/>
    </location>
</feature>
<sequence>MPSTTRHRPANRASPLEAADPATARWYRELAAGFHREAAAGVQKENVKSVRSSMHSPRTAERNAVRSRAWIVLLGCGIVAAMHVWKLPGALTFIRQDLGMSLVQSGVLLGIVQVGALLLGLSGSLVSEKVGLRTTIVIGLTMLALGSLVGALSQETWQLMVTRAFEGIGFLLVTLAAPPLIRVTTEQGRVSQAMGCWSAFQGIAVFLAVLVSTVLLRGLEWVNWQMWWLLMGVVSALMVVIVIRTVPVDHGRAVDFRSTFRAIGTTLQTSMPWVISVIFACYTLQWGAIIGFLPDIVGEQDGFTVGIATAVVGGANGAGNVISGQLLKRGFSPRLLVMIGMVSMIITTVLIFAPDWGSVVGGEWIQLTIAVAFSGIAALIPSTITRIAVDVAPPGGSVSAVMGLMIQVYNAANFVGPIVLTAIATAVGGWHLSWLMTSAAALLGAVLGAVFLSTRRLRMSFA</sequence>
<feature type="transmembrane region" description="Helical" evidence="6">
    <location>
        <begin position="365"/>
        <end position="389"/>
    </location>
</feature>
<keyword evidence="9" id="KW-1185">Reference proteome</keyword>
<feature type="transmembrane region" description="Helical" evidence="6">
    <location>
        <begin position="68"/>
        <end position="85"/>
    </location>
</feature>
<dbReference type="InterPro" id="IPR011701">
    <property type="entry name" value="MFS"/>
</dbReference>
<feature type="transmembrane region" description="Helical" evidence="6">
    <location>
        <begin position="267"/>
        <end position="290"/>
    </location>
</feature>
<evidence type="ECO:0000256" key="6">
    <source>
        <dbReference type="SAM" id="Phobius"/>
    </source>
</evidence>
<evidence type="ECO:0000259" key="7">
    <source>
        <dbReference type="PROSITE" id="PS50850"/>
    </source>
</evidence>
<feature type="transmembrane region" description="Helical" evidence="6">
    <location>
        <begin position="302"/>
        <end position="323"/>
    </location>
</feature>
<evidence type="ECO:0000313" key="9">
    <source>
        <dbReference type="Proteomes" id="UP000234382"/>
    </source>
</evidence>
<dbReference type="GO" id="GO:0005886">
    <property type="term" value="C:plasma membrane"/>
    <property type="evidence" value="ECO:0007669"/>
    <property type="project" value="UniProtKB-SubCell"/>
</dbReference>
<dbReference type="EMBL" id="FXYX01000010">
    <property type="protein sequence ID" value="SMX84411.1"/>
    <property type="molecule type" value="Genomic_DNA"/>
</dbReference>
<dbReference type="Proteomes" id="UP000234382">
    <property type="component" value="Unassembled WGS sequence"/>
</dbReference>
<dbReference type="InterPro" id="IPR036259">
    <property type="entry name" value="MFS_trans_sf"/>
</dbReference>